<protein>
    <recommendedName>
        <fullName evidence="5">Ubiquitin-like protease family profile domain-containing protein</fullName>
    </recommendedName>
</protein>
<evidence type="ECO:0000256" key="1">
    <source>
        <dbReference type="ARBA" id="ARBA00022807"/>
    </source>
</evidence>
<keyword evidence="1" id="KW-0788">Thiol protease</keyword>
<dbReference type="PANTHER" id="PTHR46468:SF1">
    <property type="entry name" value="SENTRIN-SPECIFIC PROTEASE 8"/>
    <property type="match status" value="1"/>
</dbReference>
<keyword evidence="1" id="KW-0645">Protease</keyword>
<evidence type="ECO:0000256" key="2">
    <source>
        <dbReference type="SAM" id="MobiDB-lite"/>
    </source>
</evidence>
<dbReference type="OrthoDB" id="5065855at2759"/>
<feature type="compositionally biased region" description="Low complexity" evidence="2">
    <location>
        <begin position="114"/>
        <end position="129"/>
    </location>
</feature>
<evidence type="ECO:0000313" key="3">
    <source>
        <dbReference type="EMBL" id="RUP47869.1"/>
    </source>
</evidence>
<evidence type="ECO:0008006" key="5">
    <source>
        <dbReference type="Google" id="ProtNLM"/>
    </source>
</evidence>
<dbReference type="PANTHER" id="PTHR46468">
    <property type="entry name" value="SENTRIN-SPECIFIC PROTEASE 8"/>
    <property type="match status" value="1"/>
</dbReference>
<sequence length="253" mass="28700">MANRDVVIQYYDVMLRKDDVRLLNDNMWFNDTIIEFYYEHVSHILFPPPFHLYLERTLCKSNPEILLLRPGIAHLISHAKGRLLNSTAYLITYRTPPSPQTRPSSTRPSHRKSTTAATYSSPSTTTMPSIGSVGLTGARQTLPNLLPFCLVHVINYNQIAQSRDDTLEGRRWCSSERVTPSSTMTRSMIAAWRTADKFSEVLNFKDSKFTPMKTPRQANGNSSHTTLHTLHYHQLHLLTPTISSPQARTAAST</sequence>
<accession>A0A433DAI7</accession>
<dbReference type="Proteomes" id="UP000268093">
    <property type="component" value="Unassembled WGS sequence"/>
</dbReference>
<dbReference type="SUPFAM" id="SSF54001">
    <property type="entry name" value="Cysteine proteinases"/>
    <property type="match status" value="1"/>
</dbReference>
<comment type="caution">
    <text evidence="3">The sequence shown here is derived from an EMBL/GenBank/DDBJ whole genome shotgun (WGS) entry which is preliminary data.</text>
</comment>
<keyword evidence="1" id="KW-0378">Hydrolase</keyword>
<feature type="region of interest" description="Disordered" evidence="2">
    <location>
        <begin position="94"/>
        <end position="132"/>
    </location>
</feature>
<dbReference type="GO" id="GO:0000338">
    <property type="term" value="P:protein deneddylation"/>
    <property type="evidence" value="ECO:0007669"/>
    <property type="project" value="TreeGrafter"/>
</dbReference>
<dbReference type="GO" id="GO:0008234">
    <property type="term" value="F:cysteine-type peptidase activity"/>
    <property type="evidence" value="ECO:0007669"/>
    <property type="project" value="UniProtKB-KW"/>
</dbReference>
<dbReference type="InterPro" id="IPR044613">
    <property type="entry name" value="Nep1/2-like"/>
</dbReference>
<dbReference type="Gene3D" id="3.40.395.10">
    <property type="entry name" value="Adenoviral Proteinase, Chain A"/>
    <property type="match status" value="1"/>
</dbReference>
<dbReference type="GO" id="GO:0019784">
    <property type="term" value="F:deNEDDylase activity"/>
    <property type="evidence" value="ECO:0007669"/>
    <property type="project" value="InterPro"/>
</dbReference>
<name>A0A433DAI7_9FUNG</name>
<dbReference type="AlphaFoldDB" id="A0A433DAI7"/>
<evidence type="ECO:0000313" key="4">
    <source>
        <dbReference type="Proteomes" id="UP000268093"/>
    </source>
</evidence>
<proteinExistence type="predicted"/>
<dbReference type="EMBL" id="RBNI01004020">
    <property type="protein sequence ID" value="RUP47869.1"/>
    <property type="molecule type" value="Genomic_DNA"/>
</dbReference>
<reference evidence="3 4" key="1">
    <citation type="journal article" date="2018" name="New Phytol.">
        <title>Phylogenomics of Endogonaceae and evolution of mycorrhizas within Mucoromycota.</title>
        <authorList>
            <person name="Chang Y."/>
            <person name="Desiro A."/>
            <person name="Na H."/>
            <person name="Sandor L."/>
            <person name="Lipzen A."/>
            <person name="Clum A."/>
            <person name="Barry K."/>
            <person name="Grigoriev I.V."/>
            <person name="Martin F.M."/>
            <person name="Stajich J.E."/>
            <person name="Smith M.E."/>
            <person name="Bonito G."/>
            <person name="Spatafora J.W."/>
        </authorList>
    </citation>
    <scope>NUCLEOTIDE SEQUENCE [LARGE SCALE GENOMIC DNA]</scope>
    <source>
        <strain evidence="3 4">GMNB39</strain>
    </source>
</reference>
<dbReference type="InterPro" id="IPR038765">
    <property type="entry name" value="Papain-like_cys_pep_sf"/>
</dbReference>
<keyword evidence="4" id="KW-1185">Reference proteome</keyword>
<organism evidence="3 4">
    <name type="scientific">Jimgerdemannia flammicorona</name>
    <dbReference type="NCBI Taxonomy" id="994334"/>
    <lineage>
        <taxon>Eukaryota</taxon>
        <taxon>Fungi</taxon>
        <taxon>Fungi incertae sedis</taxon>
        <taxon>Mucoromycota</taxon>
        <taxon>Mucoromycotina</taxon>
        <taxon>Endogonomycetes</taxon>
        <taxon>Endogonales</taxon>
        <taxon>Endogonaceae</taxon>
        <taxon>Jimgerdemannia</taxon>
    </lineage>
</organism>
<gene>
    <name evidence="3" type="ORF">BC936DRAFT_145249</name>
</gene>